<dbReference type="OrthoDB" id="7841570at2"/>
<evidence type="ECO:0000313" key="4">
    <source>
        <dbReference type="Proteomes" id="UP000056968"/>
    </source>
</evidence>
<dbReference type="PROSITE" id="PS51257">
    <property type="entry name" value="PROKAR_LIPOPROTEIN"/>
    <property type="match status" value="1"/>
</dbReference>
<organism evidence="3 4">
    <name type="scientific">Sphingobium baderi</name>
    <dbReference type="NCBI Taxonomy" id="1332080"/>
    <lineage>
        <taxon>Bacteria</taxon>
        <taxon>Pseudomonadati</taxon>
        <taxon>Pseudomonadota</taxon>
        <taxon>Alphaproteobacteria</taxon>
        <taxon>Sphingomonadales</taxon>
        <taxon>Sphingomonadaceae</taxon>
        <taxon>Sphingobium</taxon>
    </lineage>
</organism>
<dbReference type="EMBL" id="CP013264">
    <property type="protein sequence ID" value="ALR20790.1"/>
    <property type="molecule type" value="Genomic_DNA"/>
</dbReference>
<accession>A0A0S3EZG5</accession>
<sequence>MPKSLSLSALLLAGLSLMTTACSKEGGGNAAPASDQSMHAAQDWSALKDFTAIDAVGPDDVVVIIGDGFAVRAEGDPNAIEKLEIAVNDGRLKIGRKSQWTGSSDRGATVRVTMPAIAAVTLTGSGDFDLDRAEGQALDLSLTGSGDMEIGAVKLRKLKADITGSGSIEIAGTADEGKLSLTGSGDIDGEKLKLGKADASLMGSGDMGFASDGPVAINIMGPGNVTVKGKAQCRTSGIGPGEARCAP</sequence>
<dbReference type="Proteomes" id="UP000056968">
    <property type="component" value="Chromosome"/>
</dbReference>
<keyword evidence="4" id="KW-1185">Reference proteome</keyword>
<dbReference type="AlphaFoldDB" id="A0A0S3EZG5"/>
<evidence type="ECO:0000259" key="2">
    <source>
        <dbReference type="Pfam" id="PF10988"/>
    </source>
</evidence>
<dbReference type="Gene3D" id="2.160.20.120">
    <property type="match status" value="1"/>
</dbReference>
<dbReference type="STRING" id="1332080.ATN00_11275"/>
<feature type="chain" id="PRO_5006611792" description="Putative auto-transporter adhesin head GIN domain-containing protein" evidence="1">
    <location>
        <begin position="24"/>
        <end position="247"/>
    </location>
</feature>
<evidence type="ECO:0000313" key="3">
    <source>
        <dbReference type="EMBL" id="ALR20790.1"/>
    </source>
</evidence>
<keyword evidence="1" id="KW-0732">Signal</keyword>
<feature type="domain" description="Putative auto-transporter adhesin head GIN" evidence="2">
    <location>
        <begin position="49"/>
        <end position="231"/>
    </location>
</feature>
<dbReference type="Pfam" id="PF10988">
    <property type="entry name" value="DUF2807"/>
    <property type="match status" value="1"/>
</dbReference>
<dbReference type="RefSeq" id="WP_062064742.1">
    <property type="nucleotide sequence ID" value="NZ_CP013264.1"/>
</dbReference>
<evidence type="ECO:0000256" key="1">
    <source>
        <dbReference type="SAM" id="SignalP"/>
    </source>
</evidence>
<reference evidence="3 4" key="1">
    <citation type="submission" date="2015-11" db="EMBL/GenBank/DDBJ databases">
        <title>A Two-component Flavoprotein Monooxygenase System MeaXY Responsible for para-Hydroxylation of 2-Methyl-6-ethylaniline and 2,6-Diethylaniline in Sphingobium baderi DE-13.</title>
        <authorList>
            <person name="Cheng M."/>
            <person name="Meng Q."/>
            <person name="Yang Y."/>
            <person name="Chu C."/>
            <person name="Yan X."/>
            <person name="He J."/>
            <person name="Li S."/>
        </authorList>
    </citation>
    <scope>NUCLEOTIDE SEQUENCE [LARGE SCALE GENOMIC DNA]</scope>
    <source>
        <strain evidence="3 4">DE-13</strain>
    </source>
</reference>
<name>A0A0S3EZG5_9SPHN</name>
<feature type="signal peptide" evidence="1">
    <location>
        <begin position="1"/>
        <end position="23"/>
    </location>
</feature>
<proteinExistence type="predicted"/>
<gene>
    <name evidence="3" type="ORF">ATN00_11275</name>
</gene>
<dbReference type="KEGG" id="sbd:ATN00_11275"/>
<dbReference type="InterPro" id="IPR021255">
    <property type="entry name" value="DUF2807"/>
</dbReference>
<protein>
    <recommendedName>
        <fullName evidence="2">Putative auto-transporter adhesin head GIN domain-containing protein</fullName>
    </recommendedName>
</protein>